<dbReference type="InterPro" id="IPR055407">
    <property type="entry name" value="TraM_C"/>
</dbReference>
<feature type="region of interest" description="Disordered" evidence="1">
    <location>
        <begin position="149"/>
        <end position="169"/>
    </location>
</feature>
<dbReference type="InterPro" id="IPR022187">
    <property type="entry name" value="Conjug_transposon_TraM"/>
</dbReference>
<dbReference type="NCBIfam" id="TIGR03779">
    <property type="entry name" value="Bac_Flav_CT_M"/>
    <property type="match status" value="1"/>
</dbReference>
<comment type="caution">
    <text evidence="3">The sequence shown here is derived from an EMBL/GenBank/DDBJ whole genome shotgun (WGS) entry which is preliminary data.</text>
</comment>
<dbReference type="EMBL" id="RBKU01000001">
    <property type="protein sequence ID" value="RKR80679.1"/>
    <property type="molecule type" value="Genomic_DNA"/>
</dbReference>
<protein>
    <submittedName>
        <fullName evidence="3">Conjugative transposon TraM protein</fullName>
    </submittedName>
</protein>
<proteinExistence type="predicted"/>
<gene>
    <name evidence="3" type="ORF">BDD43_0811</name>
</gene>
<accession>A0A495IXT2</accession>
<reference evidence="3 4" key="1">
    <citation type="submission" date="2018-10" db="EMBL/GenBank/DDBJ databases">
        <title>Genomic Encyclopedia of Archaeal and Bacterial Type Strains, Phase II (KMG-II): from individual species to whole genera.</title>
        <authorList>
            <person name="Goeker M."/>
        </authorList>
    </citation>
    <scope>NUCLEOTIDE SEQUENCE [LARGE SCALE GENOMIC DNA]</scope>
    <source>
        <strain evidence="3 4">DSM 18602</strain>
    </source>
</reference>
<evidence type="ECO:0000313" key="3">
    <source>
        <dbReference type="EMBL" id="RKR80679.1"/>
    </source>
</evidence>
<keyword evidence="4" id="KW-1185">Reference proteome</keyword>
<dbReference type="Proteomes" id="UP000268007">
    <property type="component" value="Unassembled WGS sequence"/>
</dbReference>
<feature type="compositionally biased region" description="Basic and acidic residues" evidence="1">
    <location>
        <begin position="74"/>
        <end position="93"/>
    </location>
</feature>
<organism evidence="3 4">
    <name type="scientific">Mucilaginibacter gracilis</name>
    <dbReference type="NCBI Taxonomy" id="423350"/>
    <lineage>
        <taxon>Bacteria</taxon>
        <taxon>Pseudomonadati</taxon>
        <taxon>Bacteroidota</taxon>
        <taxon>Sphingobacteriia</taxon>
        <taxon>Sphingobacteriales</taxon>
        <taxon>Sphingobacteriaceae</taxon>
        <taxon>Mucilaginibacter</taxon>
    </lineage>
</organism>
<sequence>MKQTNEKQKKLLLMLPLLVLPFITLLFWALGGGKTAQAQSATAQVGGLNMKVPGAKLKNDSLENKLGFYEQAQKDSLKNQQARKDDPYYKADTTRQPGDTVKRFDTGIAPKTGTIGRSFTTRSLSNSSASLAANEQQINQRLSALNRQISQPSPTVQQQANSAGSNDSEAEIRRLQAIIQKSGTSGAADPQMDQISTMLDKIQEIQNPALVRQKLKAQSEKERGIAFPVSGTADAVDQTIIPNHADTPDNRITYFDTPRGNGFYDLDNNSTNNATDNAIEAVVHETRTLTTGSTIKLRLLQDIYINGRLIPKSTFVFGSCSVEGERLNIDIRTISVHNSVFPVSMKVFDRDGIPGICVPGAIGRDAAKDGVDQAMQSYDPLGYSPSVGAQAASAGIQVAKGFFSKKVKLVKVTVKAGYNVLLLNNNQLNN</sequence>
<dbReference type="AlphaFoldDB" id="A0A495IXT2"/>
<evidence type="ECO:0000259" key="2">
    <source>
        <dbReference type="Pfam" id="PF12508"/>
    </source>
</evidence>
<evidence type="ECO:0000256" key="1">
    <source>
        <dbReference type="SAM" id="MobiDB-lite"/>
    </source>
</evidence>
<feature type="compositionally biased region" description="Polar residues" evidence="1">
    <location>
        <begin position="149"/>
        <end position="167"/>
    </location>
</feature>
<feature type="region of interest" description="Disordered" evidence="1">
    <location>
        <begin position="74"/>
        <end position="107"/>
    </location>
</feature>
<evidence type="ECO:0000313" key="4">
    <source>
        <dbReference type="Proteomes" id="UP000268007"/>
    </source>
</evidence>
<name>A0A495IXT2_9SPHI</name>
<dbReference type="Pfam" id="PF12508">
    <property type="entry name" value="Transposon_TraM"/>
    <property type="match status" value="1"/>
</dbReference>
<dbReference type="RefSeq" id="WP_121196497.1">
    <property type="nucleotide sequence ID" value="NZ_RBKU01000001.1"/>
</dbReference>
<feature type="domain" description="Conjugative transposon TraM C-terminal" evidence="2">
    <location>
        <begin position="279"/>
        <end position="422"/>
    </location>
</feature>
<dbReference type="OrthoDB" id="1453786at2"/>